<keyword evidence="2" id="KW-1185">Reference proteome</keyword>
<evidence type="ECO:0000313" key="2">
    <source>
        <dbReference type="Proteomes" id="UP000295341"/>
    </source>
</evidence>
<proteinExistence type="predicted"/>
<dbReference type="EMBL" id="SOBT01000008">
    <property type="protein sequence ID" value="TDU32712.1"/>
    <property type="molecule type" value="Genomic_DNA"/>
</dbReference>
<protein>
    <submittedName>
        <fullName evidence="1">Uncharacterized protein</fullName>
    </submittedName>
</protein>
<gene>
    <name evidence="1" type="ORF">DFR24_2112</name>
</gene>
<comment type="caution">
    <text evidence="1">The sequence shown here is derived from an EMBL/GenBank/DDBJ whole genome shotgun (WGS) entry which is preliminary data.</text>
</comment>
<dbReference type="AlphaFoldDB" id="A0A4S3KB45"/>
<sequence>MVLSDPDKFFKYYPLQMVGAAGPWTQNGISTKTFYVGKRNAGTIGTVGGKEGHYGATRPGFMHKKNISSLKMSVGVVPGRSGALTTHGIPMVNYNSNKYGGIDLHGNIAAKPHFVPSPAAN</sequence>
<organism evidence="1 2">
    <name type="scientific">Panacagrimonas perspica</name>
    <dbReference type="NCBI Taxonomy" id="381431"/>
    <lineage>
        <taxon>Bacteria</taxon>
        <taxon>Pseudomonadati</taxon>
        <taxon>Pseudomonadota</taxon>
        <taxon>Gammaproteobacteria</taxon>
        <taxon>Nevskiales</taxon>
        <taxon>Nevskiaceae</taxon>
        <taxon>Panacagrimonas</taxon>
    </lineage>
</organism>
<evidence type="ECO:0000313" key="1">
    <source>
        <dbReference type="EMBL" id="TDU32712.1"/>
    </source>
</evidence>
<dbReference type="Proteomes" id="UP000295341">
    <property type="component" value="Unassembled WGS sequence"/>
</dbReference>
<accession>A0A4S3KB45</accession>
<reference evidence="1 2" key="1">
    <citation type="submission" date="2019-03" db="EMBL/GenBank/DDBJ databases">
        <title>Genomic Encyclopedia of Type Strains, Phase IV (KMG-IV): sequencing the most valuable type-strain genomes for metagenomic binning, comparative biology and taxonomic classification.</title>
        <authorList>
            <person name="Goeker M."/>
        </authorList>
    </citation>
    <scope>NUCLEOTIDE SEQUENCE [LARGE SCALE GENOMIC DNA]</scope>
    <source>
        <strain evidence="1 2">DSM 26377</strain>
    </source>
</reference>
<name>A0A4S3KB45_9GAMM</name>
<dbReference type="RefSeq" id="WP_133881194.1">
    <property type="nucleotide sequence ID" value="NZ_MWIN01000001.1"/>
</dbReference>